<comment type="caution">
    <text evidence="3">The sequence shown here is derived from an EMBL/GenBank/DDBJ whole genome shotgun (WGS) entry which is preliminary data.</text>
</comment>
<accession>A0A5C5WGY9</accession>
<dbReference type="Proteomes" id="UP000317243">
    <property type="component" value="Unassembled WGS sequence"/>
</dbReference>
<dbReference type="AlphaFoldDB" id="A0A5C5WGY9"/>
<feature type="domain" description="Glycosyl hydrolase family 98 putative carbohydrate-binding module" evidence="2">
    <location>
        <begin position="271"/>
        <end position="407"/>
    </location>
</feature>
<keyword evidence="1" id="KW-0812">Transmembrane</keyword>
<gene>
    <name evidence="3" type="ORF">KOR42_37380</name>
</gene>
<dbReference type="EMBL" id="SIHI01000016">
    <property type="protein sequence ID" value="TWT49920.1"/>
    <property type="molecule type" value="Genomic_DNA"/>
</dbReference>
<name>A0A5C5WGY9_9PLAN</name>
<organism evidence="3 4">
    <name type="scientific">Thalassoglobus neptunius</name>
    <dbReference type="NCBI Taxonomy" id="1938619"/>
    <lineage>
        <taxon>Bacteria</taxon>
        <taxon>Pseudomonadati</taxon>
        <taxon>Planctomycetota</taxon>
        <taxon>Planctomycetia</taxon>
        <taxon>Planctomycetales</taxon>
        <taxon>Planctomycetaceae</taxon>
        <taxon>Thalassoglobus</taxon>
    </lineage>
</organism>
<keyword evidence="1" id="KW-1133">Transmembrane helix</keyword>
<evidence type="ECO:0000313" key="4">
    <source>
        <dbReference type="Proteomes" id="UP000317243"/>
    </source>
</evidence>
<reference evidence="3 4" key="1">
    <citation type="submission" date="2019-02" db="EMBL/GenBank/DDBJ databases">
        <title>Deep-cultivation of Planctomycetes and their phenomic and genomic characterization uncovers novel biology.</title>
        <authorList>
            <person name="Wiegand S."/>
            <person name="Jogler M."/>
            <person name="Boedeker C."/>
            <person name="Pinto D."/>
            <person name="Vollmers J."/>
            <person name="Rivas-Marin E."/>
            <person name="Kohn T."/>
            <person name="Peeters S.H."/>
            <person name="Heuer A."/>
            <person name="Rast P."/>
            <person name="Oberbeckmann S."/>
            <person name="Bunk B."/>
            <person name="Jeske O."/>
            <person name="Meyerdierks A."/>
            <person name="Storesund J.E."/>
            <person name="Kallscheuer N."/>
            <person name="Luecker S."/>
            <person name="Lage O.M."/>
            <person name="Pohl T."/>
            <person name="Merkel B.J."/>
            <person name="Hornburger P."/>
            <person name="Mueller R.-W."/>
            <person name="Bruemmer F."/>
            <person name="Labrenz M."/>
            <person name="Spormann A.M."/>
            <person name="Op Den Camp H."/>
            <person name="Overmann J."/>
            <person name="Amann R."/>
            <person name="Jetten M.S.M."/>
            <person name="Mascher T."/>
            <person name="Medema M.H."/>
            <person name="Devos D.P."/>
            <person name="Kaster A.-K."/>
            <person name="Ovreas L."/>
            <person name="Rohde M."/>
            <person name="Galperin M.Y."/>
            <person name="Jogler C."/>
        </authorList>
    </citation>
    <scope>NUCLEOTIDE SEQUENCE [LARGE SCALE GENOMIC DNA]</scope>
    <source>
        <strain evidence="3 4">KOR42</strain>
    </source>
</reference>
<dbReference type="InterPro" id="IPR013222">
    <property type="entry name" value="Glyco_hyd_98_carb-bd"/>
</dbReference>
<dbReference type="SMART" id="SM00776">
    <property type="entry name" value="NPCBM"/>
    <property type="match status" value="1"/>
</dbReference>
<keyword evidence="1" id="KW-0472">Membrane</keyword>
<evidence type="ECO:0000256" key="1">
    <source>
        <dbReference type="SAM" id="Phobius"/>
    </source>
</evidence>
<dbReference type="RefSeq" id="WP_146511170.1">
    <property type="nucleotide sequence ID" value="NZ_SIHI01000016.1"/>
</dbReference>
<evidence type="ECO:0000259" key="2">
    <source>
        <dbReference type="SMART" id="SM00776"/>
    </source>
</evidence>
<dbReference type="OrthoDB" id="272011at2"/>
<dbReference type="SUPFAM" id="SSF49785">
    <property type="entry name" value="Galactose-binding domain-like"/>
    <property type="match status" value="1"/>
</dbReference>
<sequence>MALHRTTRTQKLTYQGVNICFAMFLLVTFSMCVPDVAHAQEHSAVQIRLLDGTTLSSESVHWPESNSQIELQTETGPQLIDWESVDVVEFDQPIRETNLSTSAIRLTSDDLLFVDSVHLLDEQIETEFAGQTIRIPIEMCRSMTFHTTPRLLHDSTGSLPNRDVVTLINNDQIQGDLIDFSREAVEIDCNLGNLSLPIENIQSVQFNPILSTVLSLETSLARIIFRNGSLLTVESIQHSQTPDHIQLNVPELGILDISIDAVQRIESLARPSVSIGQSIQPQVATSDFFGSQLKSIWNRTPDGRTLLTDGRFFRDGIGVYPKTEIQLQVPANARSFMTSVGLDDRQEDCGNVEATIFLDDVVLWTATLDAQSQRFATTPEIPVSPGSLKLVIDFGLRADLADLTCWCQPRFFLDERR</sequence>
<protein>
    <submittedName>
        <fullName evidence="3">NPCBM/NEW2 domain protein</fullName>
    </submittedName>
</protein>
<keyword evidence="4" id="KW-1185">Reference proteome</keyword>
<dbReference type="Gene3D" id="2.60.120.1060">
    <property type="entry name" value="NPCBM/NEW2 domain"/>
    <property type="match status" value="1"/>
</dbReference>
<dbReference type="Pfam" id="PF08305">
    <property type="entry name" value="NPCBM"/>
    <property type="match status" value="1"/>
</dbReference>
<dbReference type="InterPro" id="IPR038637">
    <property type="entry name" value="NPCBM_sf"/>
</dbReference>
<evidence type="ECO:0000313" key="3">
    <source>
        <dbReference type="EMBL" id="TWT49920.1"/>
    </source>
</evidence>
<proteinExistence type="predicted"/>
<feature type="transmembrane region" description="Helical" evidence="1">
    <location>
        <begin position="12"/>
        <end position="31"/>
    </location>
</feature>
<dbReference type="InterPro" id="IPR008979">
    <property type="entry name" value="Galactose-bd-like_sf"/>
</dbReference>